<dbReference type="Gene3D" id="3.40.630.10">
    <property type="entry name" value="Zn peptidases"/>
    <property type="match status" value="1"/>
</dbReference>
<dbReference type="Pfam" id="PF04389">
    <property type="entry name" value="Peptidase_M28"/>
    <property type="match status" value="1"/>
</dbReference>
<protein>
    <submittedName>
        <fullName evidence="5">M28 family peptidase</fullName>
    </submittedName>
</protein>
<evidence type="ECO:0000313" key="6">
    <source>
        <dbReference type="Proteomes" id="UP001073122"/>
    </source>
</evidence>
<reference evidence="5" key="1">
    <citation type="submission" date="2022-10" db="EMBL/GenBank/DDBJ databases">
        <title>Chryseobacterium sp. nov., a novel bacterial species.</title>
        <authorList>
            <person name="Cao Y."/>
        </authorList>
    </citation>
    <scope>NUCLEOTIDE SEQUENCE</scope>
    <source>
        <strain evidence="5">CCTCC AB2015118</strain>
    </source>
</reference>
<dbReference type="InterPro" id="IPR026444">
    <property type="entry name" value="Secre_tail"/>
</dbReference>
<keyword evidence="6" id="KW-1185">Reference proteome</keyword>
<name>A0ABT3XRW3_9FLAO</name>
<sequence length="391" mass="42356">MKKLTGLLLLSLASYGLQAQSFIQAYQTRANQVTQTNITTLLQEFSNLGVKTTGSTANTNTLNWLRAKYQSFGYDASQITEDTFTYGSTTSKNLIITKTGTVYPNIYVIICGHYDTITGPGVSDNGSGTSILLEAARILKDVPTEYSVKFIHFSGEEQGLIGSNHYVNNVVFNNNVRQLNLKVVFNIDQVGGKISNPSNTIVCESDQSSAGGTANNAPSLAMTQQLANCTTLYSPLQTTLSNAYASDYVPFEAKGDIITGFYETPVSGNQHTVNDTFANIDPVYVFNVGKAAVGALQHFAVATSVLSTNESAVNKLESIKIYPNPAKDILNVELPSNIKNFSLEINDMSGKLISTHENESKINVSKLPNGVYLCTIKSDGETMTKKIIIDK</sequence>
<evidence type="ECO:0000256" key="2">
    <source>
        <dbReference type="SAM" id="SignalP"/>
    </source>
</evidence>
<feature type="domain" description="Peptidase M28" evidence="3">
    <location>
        <begin position="93"/>
        <end position="289"/>
    </location>
</feature>
<feature type="signal peptide" evidence="2">
    <location>
        <begin position="1"/>
        <end position="19"/>
    </location>
</feature>
<proteinExistence type="predicted"/>
<evidence type="ECO:0000313" key="5">
    <source>
        <dbReference type="EMBL" id="MCX8524855.1"/>
    </source>
</evidence>
<evidence type="ECO:0000256" key="1">
    <source>
        <dbReference type="ARBA" id="ARBA00022729"/>
    </source>
</evidence>
<dbReference type="EMBL" id="JAOVZW010000015">
    <property type="protein sequence ID" value="MCX8524855.1"/>
    <property type="molecule type" value="Genomic_DNA"/>
</dbReference>
<feature type="chain" id="PRO_5047372936" evidence="2">
    <location>
        <begin position="20"/>
        <end position="391"/>
    </location>
</feature>
<dbReference type="InterPro" id="IPR045175">
    <property type="entry name" value="M28_fam"/>
</dbReference>
<evidence type="ECO:0000259" key="4">
    <source>
        <dbReference type="Pfam" id="PF18962"/>
    </source>
</evidence>
<dbReference type="RefSeq" id="WP_267266142.1">
    <property type="nucleotide sequence ID" value="NZ_JAOVZW010000015.1"/>
</dbReference>
<keyword evidence="1 2" id="KW-0732">Signal</keyword>
<dbReference type="PANTHER" id="PTHR12147">
    <property type="entry name" value="METALLOPEPTIDASE M28 FAMILY MEMBER"/>
    <property type="match status" value="1"/>
</dbReference>
<evidence type="ECO:0000259" key="3">
    <source>
        <dbReference type="Pfam" id="PF04389"/>
    </source>
</evidence>
<feature type="domain" description="Secretion system C-terminal sorting" evidence="4">
    <location>
        <begin position="321"/>
        <end position="389"/>
    </location>
</feature>
<gene>
    <name evidence="5" type="ORF">OF897_13120</name>
</gene>
<dbReference type="Proteomes" id="UP001073122">
    <property type="component" value="Unassembled WGS sequence"/>
</dbReference>
<dbReference type="InterPro" id="IPR007484">
    <property type="entry name" value="Peptidase_M28"/>
</dbReference>
<accession>A0ABT3XRW3</accession>
<dbReference type="Pfam" id="PF18962">
    <property type="entry name" value="Por_Secre_tail"/>
    <property type="match status" value="1"/>
</dbReference>
<dbReference type="SUPFAM" id="SSF53187">
    <property type="entry name" value="Zn-dependent exopeptidases"/>
    <property type="match status" value="1"/>
</dbReference>
<dbReference type="NCBIfam" id="TIGR04183">
    <property type="entry name" value="Por_Secre_tail"/>
    <property type="match status" value="1"/>
</dbReference>
<dbReference type="PANTHER" id="PTHR12147:SF26">
    <property type="entry name" value="PEPTIDASE M28 DOMAIN-CONTAINING PROTEIN"/>
    <property type="match status" value="1"/>
</dbReference>
<organism evidence="5 6">
    <name type="scientific">Chryseobacterium formosus</name>
    <dbReference type="NCBI Taxonomy" id="1537363"/>
    <lineage>
        <taxon>Bacteria</taxon>
        <taxon>Pseudomonadati</taxon>
        <taxon>Bacteroidota</taxon>
        <taxon>Flavobacteriia</taxon>
        <taxon>Flavobacteriales</taxon>
        <taxon>Weeksellaceae</taxon>
        <taxon>Chryseobacterium group</taxon>
        <taxon>Chryseobacterium</taxon>
    </lineage>
</organism>
<comment type="caution">
    <text evidence="5">The sequence shown here is derived from an EMBL/GenBank/DDBJ whole genome shotgun (WGS) entry which is preliminary data.</text>
</comment>